<dbReference type="InterPro" id="IPR008248">
    <property type="entry name" value="CheB-like"/>
</dbReference>
<dbReference type="EMBL" id="ALPT02000013">
    <property type="protein sequence ID" value="KGA98230.1"/>
    <property type="molecule type" value="Genomic_DNA"/>
</dbReference>
<dbReference type="SUPFAM" id="SSF52172">
    <property type="entry name" value="CheY-like"/>
    <property type="match status" value="1"/>
</dbReference>
<dbReference type="NCBIfam" id="NF001965">
    <property type="entry name" value="PRK00742.1"/>
    <property type="match status" value="1"/>
</dbReference>
<dbReference type="EMBL" id="JALP01000071">
    <property type="protein sequence ID" value="THG91395.1"/>
    <property type="molecule type" value="Genomic_DNA"/>
</dbReference>
<dbReference type="InterPro" id="IPR035909">
    <property type="entry name" value="CheB_C"/>
</dbReference>
<feature type="active site" evidence="3 4">
    <location>
        <position position="293"/>
    </location>
</feature>
<comment type="subcellular location">
    <subcellularLocation>
        <location evidence="3">Cytoplasm</location>
    </subcellularLocation>
</comment>
<dbReference type="eggNOG" id="COG2201">
    <property type="taxonomic scope" value="Bacteria"/>
</dbReference>
<dbReference type="SUPFAM" id="SSF52738">
    <property type="entry name" value="Methylesterase CheB, C-terminal domain"/>
    <property type="match status" value="1"/>
</dbReference>
<feature type="domain" description="CheB-type methylesterase" evidence="7">
    <location>
        <begin position="156"/>
        <end position="352"/>
    </location>
</feature>
<dbReference type="PROSITE" id="PS50122">
    <property type="entry name" value="CHEB"/>
    <property type="match status" value="1"/>
</dbReference>
<dbReference type="STRING" id="1218173.BALCAV_0205560"/>
<dbReference type="EC" id="3.5.1.44" evidence="3"/>
<evidence type="ECO:0000256" key="1">
    <source>
        <dbReference type="ARBA" id="ARBA00022801"/>
    </source>
</evidence>
<dbReference type="CDD" id="cd17541">
    <property type="entry name" value="REC_CheB-like"/>
    <property type="match status" value="1"/>
</dbReference>
<evidence type="ECO:0000259" key="7">
    <source>
        <dbReference type="PROSITE" id="PS50122"/>
    </source>
</evidence>
<dbReference type="EC" id="3.1.1.61" evidence="3"/>
<name>A0A094XHK7_ALKAL</name>
<dbReference type="Gene3D" id="3.40.50.180">
    <property type="entry name" value="Methylesterase CheB, C-terminal domain"/>
    <property type="match status" value="1"/>
</dbReference>
<proteinExistence type="inferred from homology"/>
<reference evidence="8 10" key="1">
    <citation type="journal article" date="2014" name="Genome Announc.">
        <title>Draft Genome Sequence of Bacillus alcalophilus AV1934, a Classic Alkaliphile Isolated from Human Feces in 1934.</title>
        <authorList>
            <person name="Attie O."/>
            <person name="Jayaprakash A."/>
            <person name="Shah H."/>
            <person name="Paulsen I.T."/>
            <person name="Morino M."/>
            <person name="Takahashi Y."/>
            <person name="Narumi I."/>
            <person name="Sachidanandam R."/>
            <person name="Satoh K."/>
            <person name="Ito M."/>
            <person name="Krulwich T.A."/>
        </authorList>
    </citation>
    <scope>NUCLEOTIDE SEQUENCE [LARGE SCALE GENOMIC DNA]</scope>
    <source>
        <strain evidence="8 10">AV1934</strain>
    </source>
</reference>
<evidence type="ECO:0000259" key="6">
    <source>
        <dbReference type="PROSITE" id="PS50110"/>
    </source>
</evidence>
<comment type="domain">
    <text evidence="3">Contains a C-terminal catalytic domain, and an N-terminal region which modulates catalytic activity.</text>
</comment>
<dbReference type="RefSeq" id="WP_003320655.1">
    <property type="nucleotide sequence ID" value="NZ_ALPT02000013.1"/>
</dbReference>
<dbReference type="HAMAP" id="MF_00099">
    <property type="entry name" value="CheB_chemtxs"/>
    <property type="match status" value="1"/>
</dbReference>
<feature type="domain" description="Response regulatory" evidence="6">
    <location>
        <begin position="6"/>
        <end position="123"/>
    </location>
</feature>
<comment type="catalytic activity">
    <reaction evidence="3">
        <text>L-glutaminyl-[protein] + H2O = L-glutamyl-[protein] + NH4(+)</text>
        <dbReference type="Rhea" id="RHEA:16441"/>
        <dbReference type="Rhea" id="RHEA-COMP:10207"/>
        <dbReference type="Rhea" id="RHEA-COMP:10208"/>
        <dbReference type="ChEBI" id="CHEBI:15377"/>
        <dbReference type="ChEBI" id="CHEBI:28938"/>
        <dbReference type="ChEBI" id="CHEBI:29973"/>
        <dbReference type="ChEBI" id="CHEBI:30011"/>
        <dbReference type="EC" id="3.5.1.44"/>
    </reaction>
</comment>
<dbReference type="PANTHER" id="PTHR42872">
    <property type="entry name" value="PROTEIN-GLUTAMATE METHYLESTERASE/PROTEIN-GLUTAMINE GLUTAMINASE"/>
    <property type="match status" value="1"/>
</dbReference>
<comment type="catalytic activity">
    <reaction evidence="2 3">
        <text>[protein]-L-glutamate 5-O-methyl ester + H2O = L-glutamyl-[protein] + methanol + H(+)</text>
        <dbReference type="Rhea" id="RHEA:23236"/>
        <dbReference type="Rhea" id="RHEA-COMP:10208"/>
        <dbReference type="Rhea" id="RHEA-COMP:10311"/>
        <dbReference type="ChEBI" id="CHEBI:15377"/>
        <dbReference type="ChEBI" id="CHEBI:15378"/>
        <dbReference type="ChEBI" id="CHEBI:17790"/>
        <dbReference type="ChEBI" id="CHEBI:29973"/>
        <dbReference type="ChEBI" id="CHEBI:82795"/>
        <dbReference type="EC" id="3.1.1.61"/>
    </reaction>
</comment>
<comment type="function">
    <text evidence="3">Involved in chemotaxis. Part of a chemotaxis signal transduction system that modulates chemotaxis in response to various stimuli. Catalyzes the demethylation of specific methylglutamate residues introduced into the chemoreceptors (methyl-accepting chemotaxis proteins or MCP) by CheR. Also mediates the irreversible deamidation of specific glutamine residues to glutamic acid.</text>
</comment>
<keyword evidence="1 3" id="KW-0378">Hydrolase</keyword>
<gene>
    <name evidence="3" type="primary">cheB</name>
    <name evidence="9" type="ORF">AJ85_05235</name>
    <name evidence="8" type="ORF">BALCAV_0205560</name>
</gene>
<dbReference type="Pfam" id="PF00072">
    <property type="entry name" value="Response_reg"/>
    <property type="match status" value="1"/>
</dbReference>
<evidence type="ECO:0000313" key="11">
    <source>
        <dbReference type="Proteomes" id="UP000297014"/>
    </source>
</evidence>
<evidence type="ECO:0000256" key="2">
    <source>
        <dbReference type="ARBA" id="ARBA00048267"/>
    </source>
</evidence>
<keyword evidence="3 4" id="KW-0145">Chemotaxis</keyword>
<dbReference type="Proteomes" id="UP000002754">
    <property type="component" value="Unassembled WGS sequence"/>
</dbReference>
<dbReference type="AlphaFoldDB" id="A0A094XHK7"/>
<dbReference type="InterPro" id="IPR001789">
    <property type="entry name" value="Sig_transdc_resp-reg_receiver"/>
</dbReference>
<dbReference type="SMART" id="SM00448">
    <property type="entry name" value="REC"/>
    <property type="match status" value="1"/>
</dbReference>
<dbReference type="PANTHER" id="PTHR42872:SF3">
    <property type="entry name" value="PROTEIN-GLUTAMATE METHYLESTERASE_PROTEIN-GLUTAMINE GLUTAMINASE 1"/>
    <property type="match status" value="1"/>
</dbReference>
<protein>
    <recommendedName>
        <fullName evidence="3">Protein-glutamate methylesterase/protein-glutamine glutaminase</fullName>
        <ecNumber evidence="3">3.1.1.61</ecNumber>
        <ecNumber evidence="3">3.5.1.44</ecNumber>
    </recommendedName>
</protein>
<dbReference type="InterPro" id="IPR000673">
    <property type="entry name" value="Sig_transdc_resp-reg_Me-estase"/>
</dbReference>
<feature type="active site" evidence="3 4">
    <location>
        <position position="170"/>
    </location>
</feature>
<feature type="active site" evidence="3 4">
    <location>
        <position position="197"/>
    </location>
</feature>
<comment type="PTM">
    <text evidence="3">Phosphorylated by CheA. Phosphorylation of the N-terminal regulatory domain activates the methylesterase activity.</text>
</comment>
<dbReference type="OrthoDB" id="9793421at2"/>
<organism evidence="8 10">
    <name type="scientific">Alkalihalobacillus alcalophilus ATCC 27647 = CGMCC 1.3604</name>
    <dbReference type="NCBI Taxonomy" id="1218173"/>
    <lineage>
        <taxon>Bacteria</taxon>
        <taxon>Bacillati</taxon>
        <taxon>Bacillota</taxon>
        <taxon>Bacilli</taxon>
        <taxon>Bacillales</taxon>
        <taxon>Bacillaceae</taxon>
        <taxon>Alkalihalobacillus</taxon>
    </lineage>
</organism>
<dbReference type="Gene3D" id="3.40.50.2300">
    <property type="match status" value="1"/>
</dbReference>
<dbReference type="GO" id="GO:0000156">
    <property type="term" value="F:phosphorelay response regulator activity"/>
    <property type="evidence" value="ECO:0007669"/>
    <property type="project" value="InterPro"/>
</dbReference>
<dbReference type="PIRSF" id="PIRSF000876">
    <property type="entry name" value="RR_chemtxs_CheB"/>
    <property type="match status" value="1"/>
</dbReference>
<keyword evidence="3 5" id="KW-0597">Phosphoprotein</keyword>
<dbReference type="GO" id="GO:0006935">
    <property type="term" value="P:chemotaxis"/>
    <property type="evidence" value="ECO:0007669"/>
    <property type="project" value="UniProtKB-UniRule"/>
</dbReference>
<evidence type="ECO:0000256" key="3">
    <source>
        <dbReference type="HAMAP-Rule" id="MF_00099"/>
    </source>
</evidence>
<dbReference type="PROSITE" id="PS50110">
    <property type="entry name" value="RESPONSE_REGULATORY"/>
    <property type="match status" value="1"/>
</dbReference>
<reference evidence="9 11" key="2">
    <citation type="submission" date="2014-01" db="EMBL/GenBank/DDBJ databases">
        <title>Draft genome sequencing of Bacillus alcalophilus CGMCC 1.3604.</title>
        <authorList>
            <person name="Yang J."/>
            <person name="Diao L."/>
            <person name="Yang S."/>
        </authorList>
    </citation>
    <scope>NUCLEOTIDE SEQUENCE [LARGE SCALE GENOMIC DNA]</scope>
    <source>
        <strain evidence="9 11">CGMCC 1.3604</strain>
    </source>
</reference>
<evidence type="ECO:0000313" key="9">
    <source>
        <dbReference type="EMBL" id="THG91395.1"/>
    </source>
</evidence>
<comment type="caution">
    <text evidence="8">The sequence shown here is derived from an EMBL/GenBank/DDBJ whole genome shotgun (WGS) entry which is preliminary data.</text>
</comment>
<evidence type="ECO:0000313" key="10">
    <source>
        <dbReference type="Proteomes" id="UP000002754"/>
    </source>
</evidence>
<dbReference type="InterPro" id="IPR011006">
    <property type="entry name" value="CheY-like_superfamily"/>
</dbReference>
<dbReference type="Proteomes" id="UP000297014">
    <property type="component" value="Unassembled WGS sequence"/>
</dbReference>
<evidence type="ECO:0000256" key="4">
    <source>
        <dbReference type="PROSITE-ProRule" id="PRU00050"/>
    </source>
</evidence>
<feature type="modified residue" description="4-aspartylphosphate" evidence="3 5">
    <location>
        <position position="57"/>
    </location>
</feature>
<keyword evidence="10" id="KW-1185">Reference proteome</keyword>
<keyword evidence="3" id="KW-0963">Cytoplasm</keyword>
<dbReference type="GO" id="GO:0008984">
    <property type="term" value="F:protein-glutamate methylesterase activity"/>
    <property type="evidence" value="ECO:0007669"/>
    <property type="project" value="UniProtKB-UniRule"/>
</dbReference>
<accession>A0A094XHK7</accession>
<sequence>MNRKINVLVVDDSAFMRRLISEMLNTDPQINVIGTARNGHEALSKREQLKPDVMTLDVEMPVMNGLETLKQIMRTNPCPIIMLSSTTSEGAENTLLAVEYGAVDFVAKTSGPISLDLKKIEAELREKVKCAAKVRNLRAPAIDVPKVRPKQVTYSLGSELVKKLVLIGTSTGGPKALKQVLPALPKDYPYPILVVQHMPAGFTKSLANRLNSLSEIEVKEAEPGEKLQGGVAYIAPGDSHLEVKRINGELCAHLTKEDPIRGLRPAVDCLFHSVAKIDELQVLAIILTGMGADGTDGLYGLKKRHSVYALAESEKTCVVFGMPKVAIKSKLIDKVIDLECMSDEIIHFVRRKGV</sequence>
<dbReference type="GO" id="GO:0005737">
    <property type="term" value="C:cytoplasm"/>
    <property type="evidence" value="ECO:0007669"/>
    <property type="project" value="UniProtKB-SubCell"/>
</dbReference>
<evidence type="ECO:0000313" key="8">
    <source>
        <dbReference type="EMBL" id="KGA98230.1"/>
    </source>
</evidence>
<dbReference type="Pfam" id="PF01339">
    <property type="entry name" value="CheB_methylest"/>
    <property type="match status" value="1"/>
</dbReference>
<evidence type="ECO:0000256" key="5">
    <source>
        <dbReference type="PROSITE-ProRule" id="PRU00169"/>
    </source>
</evidence>
<dbReference type="GO" id="GO:0050568">
    <property type="term" value="F:protein-glutamine glutaminase activity"/>
    <property type="evidence" value="ECO:0007669"/>
    <property type="project" value="UniProtKB-UniRule"/>
</dbReference>
<comment type="similarity">
    <text evidence="3">Belongs to the CheB family.</text>
</comment>
<dbReference type="CDD" id="cd16432">
    <property type="entry name" value="CheB_Rec"/>
    <property type="match status" value="1"/>
</dbReference>